<dbReference type="AlphaFoldDB" id="A0A422QX59"/>
<reference evidence="2" key="1">
    <citation type="submission" date="2018-05" db="EMBL/GenBank/DDBJ databases">
        <title>Reclassification of Methylarcula marina and Methylarcula terricola as Paracoccus methylarcula sp.nov., comb.nov. and Paracoccus terricola comb.nov.</title>
        <authorList>
            <person name="Shmareva M.N."/>
            <person name="Doronina N.V."/>
            <person name="Vasilenko O.V."/>
            <person name="Tarlachkov S.V."/>
            <person name="Trotsenko Y.A."/>
        </authorList>
    </citation>
    <scope>NUCLEOTIDE SEQUENCE [LARGE SCALE GENOMIC DNA]</scope>
    <source>
        <strain evidence="2">VKM B-2159</strain>
    </source>
</reference>
<keyword evidence="3" id="KW-1185">Reference proteome</keyword>
<gene>
    <name evidence="2" type="ORF">A7A09_008940</name>
</gene>
<dbReference type="OrthoDB" id="49685at2"/>
<dbReference type="SUPFAM" id="SSF53067">
    <property type="entry name" value="Actin-like ATPase domain"/>
    <property type="match status" value="1"/>
</dbReference>
<dbReference type="InterPro" id="IPR000835">
    <property type="entry name" value="HTH_MarR-typ"/>
</dbReference>
<dbReference type="GO" id="GO:0003700">
    <property type="term" value="F:DNA-binding transcription factor activity"/>
    <property type="evidence" value="ECO:0007669"/>
    <property type="project" value="InterPro"/>
</dbReference>
<dbReference type="InterPro" id="IPR036390">
    <property type="entry name" value="WH_DNA-bd_sf"/>
</dbReference>
<dbReference type="InterPro" id="IPR000600">
    <property type="entry name" value="ROK"/>
</dbReference>
<dbReference type="Pfam" id="PF01047">
    <property type="entry name" value="MarR"/>
    <property type="match status" value="1"/>
</dbReference>
<dbReference type="PANTHER" id="PTHR18964">
    <property type="entry name" value="ROK (REPRESSOR, ORF, KINASE) FAMILY"/>
    <property type="match status" value="1"/>
</dbReference>
<evidence type="ECO:0000259" key="1">
    <source>
        <dbReference type="Pfam" id="PF01047"/>
    </source>
</evidence>
<protein>
    <submittedName>
        <fullName evidence="2">ROK family transcriptional regulator</fullName>
    </submittedName>
</protein>
<dbReference type="Gene3D" id="1.10.10.10">
    <property type="entry name" value="Winged helix-like DNA-binding domain superfamily/Winged helix DNA-binding domain"/>
    <property type="match status" value="1"/>
</dbReference>
<dbReference type="PANTHER" id="PTHR18964:SF169">
    <property type="entry name" value="N-ACETYLMANNOSAMINE KINASE"/>
    <property type="match status" value="1"/>
</dbReference>
<dbReference type="Gene3D" id="3.30.420.40">
    <property type="match status" value="2"/>
</dbReference>
<dbReference type="InterPro" id="IPR043129">
    <property type="entry name" value="ATPase_NBD"/>
</dbReference>
<feature type="domain" description="HTH marR-type" evidence="1">
    <location>
        <begin position="53"/>
        <end position="99"/>
    </location>
</feature>
<dbReference type="EMBL" id="PXNQ02000005">
    <property type="protein sequence ID" value="RNF34557.1"/>
    <property type="molecule type" value="Genomic_DNA"/>
</dbReference>
<accession>A0A422QX59</accession>
<evidence type="ECO:0000313" key="3">
    <source>
        <dbReference type="Proteomes" id="UP000238137"/>
    </source>
</evidence>
<dbReference type="SUPFAM" id="SSF46785">
    <property type="entry name" value="Winged helix' DNA-binding domain"/>
    <property type="match status" value="1"/>
</dbReference>
<evidence type="ECO:0000313" key="2">
    <source>
        <dbReference type="EMBL" id="RNF34557.1"/>
    </source>
</evidence>
<dbReference type="InterPro" id="IPR036388">
    <property type="entry name" value="WH-like_DNA-bd_sf"/>
</dbReference>
<sequence>MHDVISSTTSGLAARSVRNKHYRAWLVNNSITFINRQKGGSNMPDDRDRLDELSRNERLILALVRRHGPMPRASLAHATGVSAQAMTNLTRKLIKNGLLAEQDVVRGKVGQPSTPLSLAPDGALFLGLKLGRKLVELALVDFAGQIKFHRQEVLSNLTPDRVLNFAHHGIATFQSSLSPEMQKRIAGLGIATPFRLWDWGKEMADWRGFDLRDELGRDLPFPIFLENDATTACGAELIFGRRDLPADFLHIYMAHFPGGGIVLDGNLRFGPRRNAAALGSTLLPGGEQLLDRASVARLEHRLGRSLPPDDSGWNPPEAIESEWAREAGQALAFTALTAVSIVDLPLVVIDGAIPPATRTRLVEATREALATLPAEGIDRPQVIEGSMGRTARVLGAAALPLSHFFQPNGISYKG</sequence>
<dbReference type="Pfam" id="PF00480">
    <property type="entry name" value="ROK"/>
    <property type="match status" value="1"/>
</dbReference>
<organism evidence="2 3">
    <name type="scientific">Paracoccus methylarcula</name>
    <dbReference type="NCBI Taxonomy" id="72022"/>
    <lineage>
        <taxon>Bacteria</taxon>
        <taxon>Pseudomonadati</taxon>
        <taxon>Pseudomonadota</taxon>
        <taxon>Alphaproteobacteria</taxon>
        <taxon>Rhodobacterales</taxon>
        <taxon>Paracoccaceae</taxon>
        <taxon>Paracoccus</taxon>
    </lineage>
</organism>
<name>A0A422QX59_9RHOB</name>
<proteinExistence type="predicted"/>
<comment type="caution">
    <text evidence="2">The sequence shown here is derived from an EMBL/GenBank/DDBJ whole genome shotgun (WGS) entry which is preliminary data.</text>
</comment>
<dbReference type="Proteomes" id="UP000238137">
    <property type="component" value="Unassembled WGS sequence"/>
</dbReference>